<dbReference type="RefSeq" id="WP_051608335.1">
    <property type="nucleotide sequence ID" value="NZ_JFZV01000046.1"/>
</dbReference>
<proteinExistence type="predicted"/>
<protein>
    <recommendedName>
        <fullName evidence="3">Knr4/Smi1-like domain-containing protein</fullName>
    </recommendedName>
</protein>
<evidence type="ECO:0000313" key="2">
    <source>
        <dbReference type="Proteomes" id="UP000027170"/>
    </source>
</evidence>
<comment type="caution">
    <text evidence="1">The sequence shown here is derived from an EMBL/GenBank/DDBJ whole genome shotgun (WGS) entry which is preliminary data.</text>
</comment>
<dbReference type="EMBL" id="JFZV01000046">
    <property type="protein sequence ID" value="KDN13720.1"/>
    <property type="molecule type" value="Genomic_DNA"/>
</dbReference>
<evidence type="ECO:0000313" key="1">
    <source>
        <dbReference type="EMBL" id="KDN13720.1"/>
    </source>
</evidence>
<evidence type="ECO:0008006" key="3">
    <source>
        <dbReference type="Google" id="ProtNLM"/>
    </source>
</evidence>
<accession>A0A836Z2N7</accession>
<dbReference type="Pfam" id="PF14568">
    <property type="entry name" value="SUKH_6"/>
    <property type="match status" value="1"/>
</dbReference>
<dbReference type="AlphaFoldDB" id="A0A836Z2N7"/>
<sequence length="156" mass="17633">MSVNDVKDTIALIEQDTENADFDGHKDLSLIIAAETALNIKFPDSYCYFLENLGCGDIYGQEFFGITKADFINSGIPNAIWLTLKERKESDLPEYLVIVYFGGDGDYYAIDCRDPHNAPIVYWEPGASKKSDKLHKIADDFGIFFKETILNAKESW</sequence>
<dbReference type="Proteomes" id="UP000027170">
    <property type="component" value="Unassembled WGS sequence"/>
</dbReference>
<dbReference type="InterPro" id="IPR037883">
    <property type="entry name" value="Knr4/Smi1-like_sf"/>
</dbReference>
<reference evidence="1 2" key="1">
    <citation type="submission" date="2014-03" db="EMBL/GenBank/DDBJ databases">
        <title>The genomes of two eusocial bee gut symbionts.</title>
        <authorList>
            <person name="Kwong W.K."/>
            <person name="Engel P."/>
            <person name="Koch H."/>
            <person name="Moran N.A."/>
        </authorList>
    </citation>
    <scope>NUCLEOTIDE SEQUENCE [LARGE SCALE GENOMIC DNA]</scope>
    <source>
        <strain evidence="2">wkB29</strain>
    </source>
</reference>
<keyword evidence="2" id="KW-1185">Reference proteome</keyword>
<dbReference type="SUPFAM" id="SSF160631">
    <property type="entry name" value="SMI1/KNR4-like"/>
    <property type="match status" value="1"/>
</dbReference>
<name>A0A836Z2N7_9NEIS</name>
<organism evidence="1 2">
    <name type="scientific">Snodgrassella communis</name>
    <dbReference type="NCBI Taxonomy" id="2946699"/>
    <lineage>
        <taxon>Bacteria</taxon>
        <taxon>Pseudomonadati</taxon>
        <taxon>Pseudomonadota</taxon>
        <taxon>Betaproteobacteria</taxon>
        <taxon>Neisseriales</taxon>
        <taxon>Neisseriaceae</taxon>
        <taxon>Snodgrassella</taxon>
    </lineage>
</organism>
<gene>
    <name evidence="1" type="ORF">SALWKB29_2245</name>
</gene>
<dbReference type="Gene3D" id="3.40.1580.10">
    <property type="entry name" value="SMI1/KNR4-like"/>
    <property type="match status" value="1"/>
</dbReference>
<dbReference type="OrthoDB" id="5880263at2"/>